<evidence type="ECO:0000313" key="7">
    <source>
        <dbReference type="EMBL" id="OXU20569.1"/>
    </source>
</evidence>
<comment type="caution">
    <text evidence="7">The sequence shown here is derived from an EMBL/GenBank/DDBJ whole genome shotgun (WGS) entry which is preliminary data.</text>
</comment>
<dbReference type="AlphaFoldDB" id="A0A232EQ97"/>
<comment type="subcellular location">
    <subcellularLocation>
        <location evidence="5">Cytoplasm</location>
    </subcellularLocation>
</comment>
<dbReference type="CDD" id="cd02440">
    <property type="entry name" value="AdoMet_MTases"/>
    <property type="match status" value="1"/>
</dbReference>
<dbReference type="STRING" id="543379.A0A232EQ97"/>
<keyword evidence="1 5" id="KW-0963">Cytoplasm</keyword>
<dbReference type="InterPro" id="IPR025714">
    <property type="entry name" value="Methyltranfer_dom"/>
</dbReference>
<evidence type="ECO:0000256" key="1">
    <source>
        <dbReference type="ARBA" id="ARBA00022490"/>
    </source>
</evidence>
<gene>
    <name evidence="7" type="ORF">TSAR_003890</name>
</gene>
<dbReference type="GO" id="GO:0032259">
    <property type="term" value="P:methylation"/>
    <property type="evidence" value="ECO:0007669"/>
    <property type="project" value="UniProtKB-KW"/>
</dbReference>
<evidence type="ECO:0000256" key="4">
    <source>
        <dbReference type="ARBA" id="ARBA00022691"/>
    </source>
</evidence>
<keyword evidence="3 5" id="KW-0808">Transferase</keyword>
<keyword evidence="2 5" id="KW-0489">Methyltransferase</keyword>
<dbReference type="Pfam" id="PF13847">
    <property type="entry name" value="Methyltransf_31"/>
    <property type="match status" value="1"/>
</dbReference>
<keyword evidence="8" id="KW-1185">Reference proteome</keyword>
<sequence length="228" mass="25803">MAEKPTEELTPSDLGTLEYWERTYSLEIDNFEDHGDVGEVWFGTDSSAKVVRFVTTKLNLSKETDKIIDLGCGNGMMLVDLAKAGFKRLTGVDYSQKAIDLAKKVLKEEGFPEVDLRVHDIADPAGTAEDFVFRLAHDKGTYDAVSLHPDNPKEKREKYIKNVHKILEDKGVLALTSCNWTKAELIEHFKDYFEFSTELPTKTFSFGGQTGNTITQLVFMKKLRQINK</sequence>
<dbReference type="OrthoDB" id="540004at2759"/>
<evidence type="ECO:0000256" key="5">
    <source>
        <dbReference type="HAMAP-Rule" id="MF_03188"/>
    </source>
</evidence>
<dbReference type="HAMAP" id="MF_03188">
    <property type="entry name" value="Methyltr_EFM4"/>
    <property type="match status" value="1"/>
</dbReference>
<feature type="domain" description="Methyltransferase" evidence="6">
    <location>
        <begin position="62"/>
        <end position="197"/>
    </location>
</feature>
<evidence type="ECO:0000256" key="3">
    <source>
        <dbReference type="ARBA" id="ARBA00022679"/>
    </source>
</evidence>
<proteinExistence type="inferred from homology"/>
<reference evidence="7 8" key="1">
    <citation type="journal article" date="2017" name="Curr. Biol.">
        <title>The Evolution of Venom by Co-option of Single-Copy Genes.</title>
        <authorList>
            <person name="Martinson E.O."/>
            <person name="Mrinalini"/>
            <person name="Kelkar Y.D."/>
            <person name="Chang C.H."/>
            <person name="Werren J.H."/>
        </authorList>
    </citation>
    <scope>NUCLEOTIDE SEQUENCE [LARGE SCALE GENOMIC DNA]</scope>
    <source>
        <strain evidence="7 8">Alberta</strain>
        <tissue evidence="7">Whole body</tissue>
    </source>
</reference>
<organism evidence="7 8">
    <name type="scientific">Trichomalopsis sarcophagae</name>
    <dbReference type="NCBI Taxonomy" id="543379"/>
    <lineage>
        <taxon>Eukaryota</taxon>
        <taxon>Metazoa</taxon>
        <taxon>Ecdysozoa</taxon>
        <taxon>Arthropoda</taxon>
        <taxon>Hexapoda</taxon>
        <taxon>Insecta</taxon>
        <taxon>Pterygota</taxon>
        <taxon>Neoptera</taxon>
        <taxon>Endopterygota</taxon>
        <taxon>Hymenoptera</taxon>
        <taxon>Apocrita</taxon>
        <taxon>Proctotrupomorpha</taxon>
        <taxon>Chalcidoidea</taxon>
        <taxon>Pteromalidae</taxon>
        <taxon>Pteromalinae</taxon>
        <taxon>Trichomalopsis</taxon>
    </lineage>
</organism>
<name>A0A232EQ97_9HYME</name>
<dbReference type="EC" id="2.1.1.-" evidence="5"/>
<dbReference type="EMBL" id="NNAY01002784">
    <property type="protein sequence ID" value="OXU20569.1"/>
    <property type="molecule type" value="Genomic_DNA"/>
</dbReference>
<dbReference type="Proteomes" id="UP000215335">
    <property type="component" value="Unassembled WGS sequence"/>
</dbReference>
<evidence type="ECO:0000259" key="6">
    <source>
        <dbReference type="Pfam" id="PF13847"/>
    </source>
</evidence>
<keyword evidence="4 5" id="KW-0949">S-adenosyl-L-methionine</keyword>
<dbReference type="PANTHER" id="PTHR12843">
    <property type="entry name" value="PROTEIN-LYSINE N-METHYLTRANSFERASE METTL10"/>
    <property type="match status" value="1"/>
</dbReference>
<evidence type="ECO:0000313" key="8">
    <source>
        <dbReference type="Proteomes" id="UP000215335"/>
    </source>
</evidence>
<dbReference type="Gene3D" id="3.40.50.150">
    <property type="entry name" value="Vaccinia Virus protein VP39"/>
    <property type="match status" value="1"/>
</dbReference>
<dbReference type="GO" id="GO:0016279">
    <property type="term" value="F:protein-lysine N-methyltransferase activity"/>
    <property type="evidence" value="ECO:0007669"/>
    <property type="project" value="UniProtKB-UniRule"/>
</dbReference>
<dbReference type="InterPro" id="IPR026635">
    <property type="entry name" value="Efm4/METTL10"/>
</dbReference>
<evidence type="ECO:0000256" key="2">
    <source>
        <dbReference type="ARBA" id="ARBA00022603"/>
    </source>
</evidence>
<comment type="similarity">
    <text evidence="5">Belongs to the class I-like SAM-binding methyltransferase superfamily. EFM4 family.</text>
</comment>
<accession>A0A232EQ97</accession>
<dbReference type="SUPFAM" id="SSF53335">
    <property type="entry name" value="S-adenosyl-L-methionine-dependent methyltransferases"/>
    <property type="match status" value="1"/>
</dbReference>
<dbReference type="PANTHER" id="PTHR12843:SF5">
    <property type="entry name" value="EEF1A LYSINE METHYLTRANSFERASE 2"/>
    <property type="match status" value="1"/>
</dbReference>
<comment type="function">
    <text evidence="5">S-adenosyl-L-methionine-dependent protein-lysine N-methyltransferase that methylates elongation factor 1-alpha.</text>
</comment>
<protein>
    <recommendedName>
        <fullName evidence="5">Protein-lysine N-methyltransferase TSAR_003890</fullName>
        <ecNumber evidence="5">2.1.1.-</ecNumber>
    </recommendedName>
</protein>
<dbReference type="InterPro" id="IPR029063">
    <property type="entry name" value="SAM-dependent_MTases_sf"/>
</dbReference>
<dbReference type="GO" id="GO:0005737">
    <property type="term" value="C:cytoplasm"/>
    <property type="evidence" value="ECO:0007669"/>
    <property type="project" value="UniProtKB-SubCell"/>
</dbReference>